<keyword evidence="2" id="KW-0614">Plasmid</keyword>
<evidence type="ECO:0000256" key="1">
    <source>
        <dbReference type="SAM" id="MobiDB-lite"/>
    </source>
</evidence>
<protein>
    <recommendedName>
        <fullName evidence="4">DUF2786 domain-containing protein</fullName>
    </recommendedName>
</protein>
<accession>A0ABY5DGU6</accession>
<dbReference type="RefSeq" id="WP_254422220.1">
    <property type="nucleotide sequence ID" value="NZ_BAAAJB010000040.1"/>
</dbReference>
<keyword evidence="3" id="KW-1185">Reference proteome</keyword>
<feature type="region of interest" description="Disordered" evidence="1">
    <location>
        <begin position="215"/>
        <end position="246"/>
    </location>
</feature>
<gene>
    <name evidence="2" type="ORF">NE857_34095</name>
</gene>
<evidence type="ECO:0000313" key="2">
    <source>
        <dbReference type="EMBL" id="USY23566.1"/>
    </source>
</evidence>
<evidence type="ECO:0008006" key="4">
    <source>
        <dbReference type="Google" id="ProtNLM"/>
    </source>
</evidence>
<name>A0ABY5DGU6_9ACTN</name>
<geneLocation type="plasmid" evidence="2 3">
    <name>unnamed1</name>
</geneLocation>
<dbReference type="EMBL" id="CP099838">
    <property type="protein sequence ID" value="USY23566.1"/>
    <property type="molecule type" value="Genomic_DNA"/>
</dbReference>
<evidence type="ECO:0000313" key="3">
    <source>
        <dbReference type="Proteomes" id="UP001055940"/>
    </source>
</evidence>
<proteinExistence type="predicted"/>
<reference evidence="2" key="1">
    <citation type="submission" date="2022-06" db="EMBL/GenBank/DDBJ databases">
        <authorList>
            <person name="Ping M."/>
        </authorList>
    </citation>
    <scope>NUCLEOTIDE SEQUENCE</scope>
    <source>
        <strain evidence="2">JCM11759T</strain>
        <plasmid evidence="2">unnamed1</plasmid>
    </source>
</reference>
<dbReference type="Proteomes" id="UP001055940">
    <property type="component" value="Plasmid unnamed1"/>
</dbReference>
<sequence>MDQAKVRRKIDALLEVVRHPKTDPTLAQTYLAKVAELRTRYHLADDQAQGRTTRTPGTDDTGVRWWETHIPDTGGRGAACAAALAYVIDACGGMSVRGKAKSAGGYRFTVVATEAAMELIQQLVPVVLEQMHQRSVAECRRWRAEHLGGASDSQAKTWREDYVRAFGFGLAERIRAGNRRITDEGETGRAAGVVLAADRKKVQRAYARKFGPRVRTVRGQGVRHQQAAEAGRRHGRAADPQAGHEA</sequence>
<organism evidence="2 3">
    <name type="scientific">Nocardiopsis exhalans</name>
    <dbReference type="NCBI Taxonomy" id="163604"/>
    <lineage>
        <taxon>Bacteria</taxon>
        <taxon>Bacillati</taxon>
        <taxon>Actinomycetota</taxon>
        <taxon>Actinomycetes</taxon>
        <taxon>Streptosporangiales</taxon>
        <taxon>Nocardiopsidaceae</taxon>
        <taxon>Nocardiopsis</taxon>
    </lineage>
</organism>